<dbReference type="EMBL" id="JABBXH010000004">
    <property type="protein sequence ID" value="NMP32779.1"/>
    <property type="molecule type" value="Genomic_DNA"/>
</dbReference>
<dbReference type="Gene3D" id="1.10.10.60">
    <property type="entry name" value="Homeodomain-like"/>
    <property type="match status" value="2"/>
</dbReference>
<dbReference type="PROSITE" id="PS00041">
    <property type="entry name" value="HTH_ARAC_FAMILY_1"/>
    <property type="match status" value="1"/>
</dbReference>
<dbReference type="RefSeq" id="WP_169076078.1">
    <property type="nucleotide sequence ID" value="NZ_JABBXH010000004.1"/>
</dbReference>
<dbReference type="InterPro" id="IPR018060">
    <property type="entry name" value="HTH_AraC"/>
</dbReference>
<evidence type="ECO:0000256" key="2">
    <source>
        <dbReference type="ARBA" id="ARBA00023125"/>
    </source>
</evidence>
<keyword evidence="2" id="KW-0238">DNA-binding</keyword>
<dbReference type="GO" id="GO:0003700">
    <property type="term" value="F:DNA-binding transcription factor activity"/>
    <property type="evidence" value="ECO:0007669"/>
    <property type="project" value="InterPro"/>
</dbReference>
<dbReference type="SMART" id="SM00342">
    <property type="entry name" value="HTH_ARAC"/>
    <property type="match status" value="1"/>
</dbReference>
<dbReference type="PANTHER" id="PTHR43436:SF1">
    <property type="entry name" value="TRANSCRIPTIONAL REGULATORY PROTEIN"/>
    <property type="match status" value="1"/>
</dbReference>
<sequence>MNKKLIEHIIDKKITTNGMIETRIQGLQLFKITEPIQCAPAVYQPSITAIVRGGKEAIWGGNKHRYDNSKYICCTMSMPIETGTPETSLENPLLGAYISLDSRLMTEVALEMESNRGSSQKITSAASPQGVTTAIWDESFTDALYRLLLLEEHSMDLAILGKSRLRELYYAILTGEAGNSFTRAFGIGNEIARSIKFLSSHLTETITIDDLADEVGMSRAVFHRKFKQATNMSPIQFVKSMRLNHAAMNIAGGANVNVAAMDVGYISSSQFSREFKRMYGLSPKQWAKSKERIERSALS</sequence>
<dbReference type="GO" id="GO:0043565">
    <property type="term" value="F:sequence-specific DNA binding"/>
    <property type="evidence" value="ECO:0007669"/>
    <property type="project" value="InterPro"/>
</dbReference>
<name>A0A7Y0Q786_9GAMM</name>
<keyword evidence="1" id="KW-0805">Transcription regulation</keyword>
<evidence type="ECO:0000313" key="6">
    <source>
        <dbReference type="Proteomes" id="UP000568664"/>
    </source>
</evidence>
<evidence type="ECO:0000313" key="5">
    <source>
        <dbReference type="EMBL" id="NMP32779.1"/>
    </source>
</evidence>
<evidence type="ECO:0000256" key="3">
    <source>
        <dbReference type="ARBA" id="ARBA00023163"/>
    </source>
</evidence>
<dbReference type="PANTHER" id="PTHR43436">
    <property type="entry name" value="ARAC-FAMILY TRANSCRIPTIONAL REGULATOR"/>
    <property type="match status" value="1"/>
</dbReference>
<evidence type="ECO:0000259" key="4">
    <source>
        <dbReference type="PROSITE" id="PS01124"/>
    </source>
</evidence>
<proteinExistence type="predicted"/>
<dbReference type="AlphaFoldDB" id="A0A7Y0Q786"/>
<dbReference type="Proteomes" id="UP000568664">
    <property type="component" value="Unassembled WGS sequence"/>
</dbReference>
<reference evidence="5 6" key="1">
    <citation type="submission" date="2020-04" db="EMBL/GenBank/DDBJ databases">
        <title>Thalassotalea sp. M1531, isolated from the surface of marine red alga.</title>
        <authorList>
            <person name="Pang L."/>
            <person name="Lu D.-C."/>
        </authorList>
    </citation>
    <scope>NUCLEOTIDE SEQUENCE [LARGE SCALE GENOMIC DNA]</scope>
    <source>
        <strain evidence="5 6">M1531</strain>
    </source>
</reference>
<evidence type="ECO:0000256" key="1">
    <source>
        <dbReference type="ARBA" id="ARBA00023015"/>
    </source>
</evidence>
<dbReference type="PROSITE" id="PS01124">
    <property type="entry name" value="HTH_ARAC_FAMILY_2"/>
    <property type="match status" value="1"/>
</dbReference>
<dbReference type="Pfam" id="PF12833">
    <property type="entry name" value="HTH_18"/>
    <property type="match status" value="1"/>
</dbReference>
<protein>
    <submittedName>
        <fullName evidence="5">AraC family transcriptional regulator</fullName>
    </submittedName>
</protein>
<dbReference type="InterPro" id="IPR018062">
    <property type="entry name" value="HTH_AraC-typ_CS"/>
</dbReference>
<dbReference type="InterPro" id="IPR009057">
    <property type="entry name" value="Homeodomain-like_sf"/>
</dbReference>
<accession>A0A7Y0Q786</accession>
<keyword evidence="6" id="KW-1185">Reference proteome</keyword>
<gene>
    <name evidence="5" type="ORF">HII17_14575</name>
</gene>
<feature type="domain" description="HTH araC/xylS-type" evidence="4">
    <location>
        <begin position="192"/>
        <end position="289"/>
    </location>
</feature>
<dbReference type="InterPro" id="IPR009594">
    <property type="entry name" value="Tscrpt_reg_HTH_AraC_N"/>
</dbReference>
<organism evidence="5 6">
    <name type="scientific">Thalassotalea algicola</name>
    <dbReference type="NCBI Taxonomy" id="2716224"/>
    <lineage>
        <taxon>Bacteria</taxon>
        <taxon>Pseudomonadati</taxon>
        <taxon>Pseudomonadota</taxon>
        <taxon>Gammaproteobacteria</taxon>
        <taxon>Alteromonadales</taxon>
        <taxon>Colwelliaceae</taxon>
        <taxon>Thalassotalea</taxon>
    </lineage>
</organism>
<dbReference type="Pfam" id="PF06719">
    <property type="entry name" value="AraC_N"/>
    <property type="match status" value="1"/>
</dbReference>
<dbReference type="SUPFAM" id="SSF46689">
    <property type="entry name" value="Homeodomain-like"/>
    <property type="match status" value="2"/>
</dbReference>
<keyword evidence="3" id="KW-0804">Transcription</keyword>
<comment type="caution">
    <text evidence="5">The sequence shown here is derived from an EMBL/GenBank/DDBJ whole genome shotgun (WGS) entry which is preliminary data.</text>
</comment>